<gene>
    <name evidence="4" type="ORF">FNH09_06925</name>
</gene>
<organism evidence="4 5">
    <name type="scientific">Streptomyces adustus</name>
    <dbReference type="NCBI Taxonomy" id="1609272"/>
    <lineage>
        <taxon>Bacteria</taxon>
        <taxon>Bacillati</taxon>
        <taxon>Actinomycetota</taxon>
        <taxon>Actinomycetes</taxon>
        <taxon>Kitasatosporales</taxon>
        <taxon>Streptomycetaceae</taxon>
        <taxon>Streptomyces</taxon>
    </lineage>
</organism>
<dbReference type="GO" id="GO:0017000">
    <property type="term" value="P:antibiotic biosynthetic process"/>
    <property type="evidence" value="ECO:0007669"/>
    <property type="project" value="UniProtKB-ARBA"/>
</dbReference>
<dbReference type="SMART" id="SM00823">
    <property type="entry name" value="PKS_PP"/>
    <property type="match status" value="1"/>
</dbReference>
<accession>A0A5N8V8U9</accession>
<dbReference type="Gene3D" id="1.10.1200.10">
    <property type="entry name" value="ACP-like"/>
    <property type="match status" value="1"/>
</dbReference>
<keyword evidence="5" id="KW-1185">Reference proteome</keyword>
<evidence type="ECO:0000259" key="3">
    <source>
        <dbReference type="PROSITE" id="PS50075"/>
    </source>
</evidence>
<evidence type="ECO:0000313" key="5">
    <source>
        <dbReference type="Proteomes" id="UP000325849"/>
    </source>
</evidence>
<dbReference type="SUPFAM" id="SSF47336">
    <property type="entry name" value="ACP-like"/>
    <property type="match status" value="1"/>
</dbReference>
<dbReference type="OrthoDB" id="3400287at2"/>
<comment type="caution">
    <text evidence="4">The sequence shown here is derived from an EMBL/GenBank/DDBJ whole genome shotgun (WGS) entry which is preliminary data.</text>
</comment>
<dbReference type="AlphaFoldDB" id="A0A5N8V8U9"/>
<dbReference type="PROSITE" id="PS00012">
    <property type="entry name" value="PHOSPHOPANTETHEINE"/>
    <property type="match status" value="1"/>
</dbReference>
<keyword evidence="1" id="KW-0596">Phosphopantetheine</keyword>
<dbReference type="InterPro" id="IPR009081">
    <property type="entry name" value="PP-bd_ACP"/>
</dbReference>
<proteinExistence type="predicted"/>
<dbReference type="InterPro" id="IPR006162">
    <property type="entry name" value="Ppantetheine_attach_site"/>
</dbReference>
<keyword evidence="2" id="KW-0597">Phosphoprotein</keyword>
<dbReference type="GO" id="GO:0031177">
    <property type="term" value="F:phosphopantetheine binding"/>
    <property type="evidence" value="ECO:0007669"/>
    <property type="project" value="InterPro"/>
</dbReference>
<dbReference type="PROSITE" id="PS50075">
    <property type="entry name" value="CARRIER"/>
    <property type="match status" value="1"/>
</dbReference>
<dbReference type="InterPro" id="IPR036736">
    <property type="entry name" value="ACP-like_sf"/>
</dbReference>
<reference evidence="4 5" key="1">
    <citation type="submission" date="2019-07" db="EMBL/GenBank/DDBJ databases">
        <title>New species of Amycolatopsis and Streptomyces.</title>
        <authorList>
            <person name="Duangmal K."/>
            <person name="Teo W.F.A."/>
            <person name="Lipun K."/>
        </authorList>
    </citation>
    <scope>NUCLEOTIDE SEQUENCE [LARGE SCALE GENOMIC DNA]</scope>
    <source>
        <strain evidence="4 5">NBRC 109810</strain>
    </source>
</reference>
<protein>
    <recommendedName>
        <fullName evidence="3">Carrier domain-containing protein</fullName>
    </recommendedName>
</protein>
<evidence type="ECO:0000313" key="4">
    <source>
        <dbReference type="EMBL" id="MPY31062.1"/>
    </source>
</evidence>
<feature type="domain" description="Carrier" evidence="3">
    <location>
        <begin position="18"/>
        <end position="96"/>
    </location>
</feature>
<dbReference type="InterPro" id="IPR020806">
    <property type="entry name" value="PKS_PP-bd"/>
</dbReference>
<dbReference type="Proteomes" id="UP000325849">
    <property type="component" value="Unassembled WGS sequence"/>
</dbReference>
<name>A0A5N8V8U9_9ACTN</name>
<sequence>MTSSGPWLQKLSEIPPSERRALLESLVVPEFKRELMMDETDALPYDQSYFELGLNSLGATDVRQRLERAIGRPIDSAHLFNHPTVGHLVDFLVAEVVPEYFVSATAAGPVAQTAPEQAGPSTKDLVDDMLKELYR</sequence>
<evidence type="ECO:0000256" key="1">
    <source>
        <dbReference type="ARBA" id="ARBA00022450"/>
    </source>
</evidence>
<dbReference type="EMBL" id="VJZD01000018">
    <property type="protein sequence ID" value="MPY31062.1"/>
    <property type="molecule type" value="Genomic_DNA"/>
</dbReference>
<dbReference type="Pfam" id="PF00550">
    <property type="entry name" value="PP-binding"/>
    <property type="match status" value="1"/>
</dbReference>
<evidence type="ECO:0000256" key="2">
    <source>
        <dbReference type="ARBA" id="ARBA00022553"/>
    </source>
</evidence>